<reference evidence="7" key="1">
    <citation type="submission" date="2023-06" db="EMBL/GenBank/DDBJ databases">
        <title>Genomic analysis of the entomopathogenic nematode Steinernema hermaphroditum.</title>
        <authorList>
            <person name="Schwarz E.M."/>
            <person name="Heppert J.K."/>
            <person name="Baniya A."/>
            <person name="Schwartz H.T."/>
            <person name="Tan C.-H."/>
            <person name="Antoshechkin I."/>
            <person name="Sternberg P.W."/>
            <person name="Goodrich-Blair H."/>
            <person name="Dillman A.R."/>
        </authorList>
    </citation>
    <scope>NUCLEOTIDE SEQUENCE</scope>
    <source>
        <strain evidence="7">PS9179</strain>
        <tissue evidence="7">Whole animal</tissue>
    </source>
</reference>
<dbReference type="PANTHER" id="PTHR23017:SF3">
    <property type="entry name" value="G-PROTEIN COUPLED RECEPTORS FAMILY 1 PROFILE DOMAIN-CONTAINING PROTEIN"/>
    <property type="match status" value="1"/>
</dbReference>
<comment type="subcellular location">
    <subcellularLocation>
        <location evidence="1">Membrane</location>
    </subcellularLocation>
</comment>
<dbReference type="SUPFAM" id="SSF81321">
    <property type="entry name" value="Family A G protein-coupled receptor-like"/>
    <property type="match status" value="4"/>
</dbReference>
<dbReference type="Pfam" id="PF10328">
    <property type="entry name" value="7TM_GPCR_Srx"/>
    <property type="match status" value="3"/>
</dbReference>
<keyword evidence="8" id="KW-1185">Reference proteome</keyword>
<evidence type="ECO:0000256" key="3">
    <source>
        <dbReference type="ARBA" id="ARBA00022989"/>
    </source>
</evidence>
<dbReference type="AlphaFoldDB" id="A0AA39MCY3"/>
<protein>
    <recommendedName>
        <fullName evidence="6">G-protein coupled receptors family 1 profile domain-containing protein</fullName>
    </recommendedName>
</protein>
<feature type="transmembrane region" description="Helical" evidence="5">
    <location>
        <begin position="357"/>
        <end position="381"/>
    </location>
</feature>
<feature type="transmembrane region" description="Helical" evidence="5">
    <location>
        <begin position="138"/>
        <end position="158"/>
    </location>
</feature>
<dbReference type="Proteomes" id="UP001175271">
    <property type="component" value="Unassembled WGS sequence"/>
</dbReference>
<dbReference type="InterPro" id="IPR019430">
    <property type="entry name" value="7TM_GPCR_serpentine_rcpt_Srx"/>
</dbReference>
<feature type="transmembrane region" description="Helical" evidence="5">
    <location>
        <begin position="227"/>
        <end position="252"/>
    </location>
</feature>
<feature type="transmembrane region" description="Helical" evidence="5">
    <location>
        <begin position="312"/>
        <end position="336"/>
    </location>
</feature>
<evidence type="ECO:0000256" key="2">
    <source>
        <dbReference type="ARBA" id="ARBA00022692"/>
    </source>
</evidence>
<organism evidence="7 8">
    <name type="scientific">Steinernema hermaphroditum</name>
    <dbReference type="NCBI Taxonomy" id="289476"/>
    <lineage>
        <taxon>Eukaryota</taxon>
        <taxon>Metazoa</taxon>
        <taxon>Ecdysozoa</taxon>
        <taxon>Nematoda</taxon>
        <taxon>Chromadorea</taxon>
        <taxon>Rhabditida</taxon>
        <taxon>Tylenchina</taxon>
        <taxon>Panagrolaimomorpha</taxon>
        <taxon>Strongyloidoidea</taxon>
        <taxon>Steinernematidae</taxon>
        <taxon>Steinernema</taxon>
    </lineage>
</organism>
<proteinExistence type="predicted"/>
<gene>
    <name evidence="7" type="ORF">QR680_011124</name>
</gene>
<feature type="transmembrane region" description="Helical" evidence="5">
    <location>
        <begin position="59"/>
        <end position="80"/>
    </location>
</feature>
<keyword evidence="4 5" id="KW-0472">Membrane</keyword>
<feature type="transmembrane region" description="Helical" evidence="5">
    <location>
        <begin position="24"/>
        <end position="47"/>
    </location>
</feature>
<dbReference type="PANTHER" id="PTHR23017">
    <property type="entry name" value="SERPENTINE RECEPTOR, CLASS X"/>
    <property type="match status" value="1"/>
</dbReference>
<keyword evidence="2 5" id="KW-0812">Transmembrane</keyword>
<dbReference type="EMBL" id="JAUCMV010000001">
    <property type="protein sequence ID" value="KAK0428990.1"/>
    <property type="molecule type" value="Genomic_DNA"/>
</dbReference>
<feature type="transmembrane region" description="Helical" evidence="5">
    <location>
        <begin position="264"/>
        <end position="286"/>
    </location>
</feature>
<dbReference type="InterPro" id="IPR017452">
    <property type="entry name" value="GPCR_Rhodpsn_7TM"/>
</dbReference>
<dbReference type="GO" id="GO:0016020">
    <property type="term" value="C:membrane"/>
    <property type="evidence" value="ECO:0007669"/>
    <property type="project" value="UniProtKB-SubCell"/>
</dbReference>
<evidence type="ECO:0000256" key="4">
    <source>
        <dbReference type="ARBA" id="ARBA00023136"/>
    </source>
</evidence>
<evidence type="ECO:0000259" key="6">
    <source>
        <dbReference type="PROSITE" id="PS50262"/>
    </source>
</evidence>
<evidence type="ECO:0000256" key="5">
    <source>
        <dbReference type="SAM" id="Phobius"/>
    </source>
</evidence>
<feature type="domain" description="G-protein coupled receptors family 1 profile" evidence="6">
    <location>
        <begin position="240"/>
        <end position="383"/>
    </location>
</feature>
<dbReference type="PROSITE" id="PS50262">
    <property type="entry name" value="G_PROTEIN_RECEP_F1_2"/>
    <property type="match status" value="1"/>
</dbReference>
<name>A0AA39MCY3_9BILA</name>
<sequence length="555" mass="62940">MDNSTFVYGSELQGRGYTTDRDLIFGYATTLISLIAFTGSLINLFLIKNLKNFHNAFGFFWAVRTVGDLGSTIASGMYAGPITILQPTYIPPWLVIFAYQFSITFSYVQCVMNLAIAMNRFVAVCFPIRYKMIFNKSLCIGVALCVLFQALFLVSLYFNSCRLPDVPITIGFKMNGSTFVYGSELQGRGYTTDTDLIFGYITTLAYVYEYRQLTNIPPWLGIFSYQFTISFAFVQCVMNLVIAVNRFVAVCYPLRYKSIFKRNLCIATVLLAIFIALLVMTLHFIFPCNHIGYGPRFYSNVFVKQPTYIPPWLVIFAYQFSITFSYVQCVMNLVIAMNRFVAVCFPIRYKMIFNKSLCIGVALCVLFQALFLVSLYFTVYFKMNGSTFVYGSELQGRGYATERDLIFGYITTLISIVALFGAIINLYLIKNLKNFHNSFGFFWAVRTVGELGSNLTSGMYTGPVTILQPTNIPPALAIFAYQFSVTFGYVQCVMNLVIATNRFIAVCYPLRYKSIFNKTVCVSVALNVAMQGVLCISLYFSECLCLWDPFSTFFF</sequence>
<dbReference type="Gene3D" id="1.20.1070.10">
    <property type="entry name" value="Rhodopsin 7-helix transmembrane proteins"/>
    <property type="match status" value="4"/>
</dbReference>
<comment type="caution">
    <text evidence="7">The sequence shown here is derived from an EMBL/GenBank/DDBJ whole genome shotgun (WGS) entry which is preliminary data.</text>
</comment>
<evidence type="ECO:0000256" key="1">
    <source>
        <dbReference type="ARBA" id="ARBA00004370"/>
    </source>
</evidence>
<evidence type="ECO:0000313" key="8">
    <source>
        <dbReference type="Proteomes" id="UP001175271"/>
    </source>
</evidence>
<feature type="transmembrane region" description="Helical" evidence="5">
    <location>
        <begin position="406"/>
        <end position="429"/>
    </location>
</feature>
<accession>A0AA39MCY3</accession>
<evidence type="ECO:0000313" key="7">
    <source>
        <dbReference type="EMBL" id="KAK0428990.1"/>
    </source>
</evidence>
<feature type="transmembrane region" description="Helical" evidence="5">
    <location>
        <begin position="520"/>
        <end position="540"/>
    </location>
</feature>
<feature type="transmembrane region" description="Helical" evidence="5">
    <location>
        <begin position="92"/>
        <end position="117"/>
    </location>
</feature>
<keyword evidence="3 5" id="KW-1133">Transmembrane helix</keyword>